<organism evidence="2 3">
    <name type="scientific">Chara braunii</name>
    <name type="common">Braun's stonewort</name>
    <dbReference type="NCBI Taxonomy" id="69332"/>
    <lineage>
        <taxon>Eukaryota</taxon>
        <taxon>Viridiplantae</taxon>
        <taxon>Streptophyta</taxon>
        <taxon>Charophyceae</taxon>
        <taxon>Charales</taxon>
        <taxon>Characeae</taxon>
        <taxon>Chara</taxon>
    </lineage>
</organism>
<evidence type="ECO:0000313" key="2">
    <source>
        <dbReference type="EMBL" id="GBG61884.1"/>
    </source>
</evidence>
<dbReference type="Proteomes" id="UP000265515">
    <property type="component" value="Unassembled WGS sequence"/>
</dbReference>
<evidence type="ECO:0000313" key="3">
    <source>
        <dbReference type="Proteomes" id="UP000265515"/>
    </source>
</evidence>
<comment type="caution">
    <text evidence="2">The sequence shown here is derived from an EMBL/GenBank/DDBJ whole genome shotgun (WGS) entry which is preliminary data.</text>
</comment>
<gene>
    <name evidence="2" type="ORF">CBR_g23835</name>
</gene>
<name>A0A388JVN5_CHABU</name>
<dbReference type="AlphaFoldDB" id="A0A388JVN5"/>
<accession>A0A388JVN5</accession>
<proteinExistence type="predicted"/>
<protein>
    <submittedName>
        <fullName evidence="2">Uncharacterized protein</fullName>
    </submittedName>
</protein>
<reference evidence="2 3" key="1">
    <citation type="journal article" date="2018" name="Cell">
        <title>The Chara Genome: Secondary Complexity and Implications for Plant Terrestrialization.</title>
        <authorList>
            <person name="Nishiyama T."/>
            <person name="Sakayama H."/>
            <person name="Vries J.D."/>
            <person name="Buschmann H."/>
            <person name="Saint-Marcoux D."/>
            <person name="Ullrich K.K."/>
            <person name="Haas F.B."/>
            <person name="Vanderstraeten L."/>
            <person name="Becker D."/>
            <person name="Lang D."/>
            <person name="Vosolsobe S."/>
            <person name="Rombauts S."/>
            <person name="Wilhelmsson P.K.I."/>
            <person name="Janitza P."/>
            <person name="Kern R."/>
            <person name="Heyl A."/>
            <person name="Rumpler F."/>
            <person name="Villalobos L.I.A.C."/>
            <person name="Clay J.M."/>
            <person name="Skokan R."/>
            <person name="Toyoda A."/>
            <person name="Suzuki Y."/>
            <person name="Kagoshima H."/>
            <person name="Schijlen E."/>
            <person name="Tajeshwar N."/>
            <person name="Catarino B."/>
            <person name="Hetherington A.J."/>
            <person name="Saltykova A."/>
            <person name="Bonnot C."/>
            <person name="Breuninger H."/>
            <person name="Symeonidi A."/>
            <person name="Radhakrishnan G.V."/>
            <person name="Van Nieuwerburgh F."/>
            <person name="Deforce D."/>
            <person name="Chang C."/>
            <person name="Karol K.G."/>
            <person name="Hedrich R."/>
            <person name="Ulvskov P."/>
            <person name="Glockner G."/>
            <person name="Delwiche C.F."/>
            <person name="Petrasek J."/>
            <person name="Van de Peer Y."/>
            <person name="Friml J."/>
            <person name="Beilby M."/>
            <person name="Dolan L."/>
            <person name="Kohara Y."/>
            <person name="Sugano S."/>
            <person name="Fujiyama A."/>
            <person name="Delaux P.-M."/>
            <person name="Quint M."/>
            <person name="TheiBen G."/>
            <person name="Hagemann M."/>
            <person name="Harholt J."/>
            <person name="Dunand C."/>
            <person name="Zachgo S."/>
            <person name="Langdale J."/>
            <person name="Maumus F."/>
            <person name="Straeten D.V.D."/>
            <person name="Gould S.B."/>
            <person name="Rensing S.A."/>
        </authorList>
    </citation>
    <scope>NUCLEOTIDE SEQUENCE [LARGE SCALE GENOMIC DNA]</scope>
    <source>
        <strain evidence="2 3">S276</strain>
    </source>
</reference>
<dbReference type="Gramene" id="GBG61884">
    <property type="protein sequence ID" value="GBG61884"/>
    <property type="gene ID" value="CBR_g23835"/>
</dbReference>
<dbReference type="EMBL" id="BFEA01000023">
    <property type="protein sequence ID" value="GBG61884.1"/>
    <property type="molecule type" value="Genomic_DNA"/>
</dbReference>
<feature type="compositionally biased region" description="Gly residues" evidence="1">
    <location>
        <begin position="42"/>
        <end position="58"/>
    </location>
</feature>
<evidence type="ECO:0000256" key="1">
    <source>
        <dbReference type="SAM" id="MobiDB-lite"/>
    </source>
</evidence>
<keyword evidence="3" id="KW-1185">Reference proteome</keyword>
<feature type="region of interest" description="Disordered" evidence="1">
    <location>
        <begin position="42"/>
        <end position="75"/>
    </location>
</feature>
<sequence>MRHSTSSSLAVAVGHHPILQVARQGKVHGTLGIAYSDGGCDSGAEGGGEGSGDRAGGSRGDDDGGGGGRGGDGGDGGGGTATVFVGCWPSSLAATSAKFVAIGSVSCRVGVFSLAFGISAVEG</sequence>
<feature type="compositionally biased region" description="Gly residues" evidence="1">
    <location>
        <begin position="65"/>
        <end position="75"/>
    </location>
</feature>